<feature type="binding site" evidence="3">
    <location>
        <position position="157"/>
    </location>
    <ligand>
        <name>a divalent metal cation</name>
        <dbReference type="ChEBI" id="CHEBI:60240"/>
    </ligand>
</feature>
<evidence type="ECO:0000259" key="4">
    <source>
        <dbReference type="Pfam" id="PF08450"/>
    </source>
</evidence>
<organism evidence="5 6">
    <name type="scientific">Piloderma croceum (strain F 1598)</name>
    <dbReference type="NCBI Taxonomy" id="765440"/>
    <lineage>
        <taxon>Eukaryota</taxon>
        <taxon>Fungi</taxon>
        <taxon>Dikarya</taxon>
        <taxon>Basidiomycota</taxon>
        <taxon>Agaricomycotina</taxon>
        <taxon>Agaricomycetes</taxon>
        <taxon>Agaricomycetidae</taxon>
        <taxon>Atheliales</taxon>
        <taxon>Atheliaceae</taxon>
        <taxon>Piloderma</taxon>
    </lineage>
</organism>
<gene>
    <name evidence="5" type="ORF">PILCRDRAFT_817313</name>
</gene>
<dbReference type="EMBL" id="KN832985">
    <property type="protein sequence ID" value="KIM85313.1"/>
    <property type="molecule type" value="Genomic_DNA"/>
</dbReference>
<evidence type="ECO:0000313" key="6">
    <source>
        <dbReference type="Proteomes" id="UP000054166"/>
    </source>
</evidence>
<dbReference type="OrthoDB" id="423498at2759"/>
<feature type="domain" description="SMP-30/Gluconolactonase/LRE-like region" evidence="4">
    <location>
        <begin position="20"/>
        <end position="269"/>
    </location>
</feature>
<feature type="active site" description="Proton donor/acceptor" evidence="2">
    <location>
        <position position="209"/>
    </location>
</feature>
<evidence type="ECO:0000313" key="5">
    <source>
        <dbReference type="EMBL" id="KIM85313.1"/>
    </source>
</evidence>
<keyword evidence="3" id="KW-0479">Metal-binding</keyword>
<evidence type="ECO:0000256" key="2">
    <source>
        <dbReference type="PIRSR" id="PIRSR605511-1"/>
    </source>
</evidence>
<reference evidence="6" key="2">
    <citation type="submission" date="2015-01" db="EMBL/GenBank/DDBJ databases">
        <title>Evolutionary Origins and Diversification of the Mycorrhizal Mutualists.</title>
        <authorList>
            <consortium name="DOE Joint Genome Institute"/>
            <consortium name="Mycorrhizal Genomics Consortium"/>
            <person name="Kohler A."/>
            <person name="Kuo A."/>
            <person name="Nagy L.G."/>
            <person name="Floudas D."/>
            <person name="Copeland A."/>
            <person name="Barry K.W."/>
            <person name="Cichocki N."/>
            <person name="Veneault-Fourrey C."/>
            <person name="LaButti K."/>
            <person name="Lindquist E.A."/>
            <person name="Lipzen A."/>
            <person name="Lundell T."/>
            <person name="Morin E."/>
            <person name="Murat C."/>
            <person name="Riley R."/>
            <person name="Ohm R."/>
            <person name="Sun H."/>
            <person name="Tunlid A."/>
            <person name="Henrissat B."/>
            <person name="Grigoriev I.V."/>
            <person name="Hibbett D.S."/>
            <person name="Martin F."/>
        </authorList>
    </citation>
    <scope>NUCLEOTIDE SEQUENCE [LARGE SCALE GENOMIC DNA]</scope>
    <source>
        <strain evidence="6">F 1598</strain>
    </source>
</reference>
<dbReference type="GO" id="GO:0019853">
    <property type="term" value="P:L-ascorbic acid biosynthetic process"/>
    <property type="evidence" value="ECO:0007669"/>
    <property type="project" value="TreeGrafter"/>
</dbReference>
<feature type="binding site" evidence="3">
    <location>
        <position position="109"/>
    </location>
    <ligand>
        <name>substrate</name>
    </ligand>
</feature>
<dbReference type="InterPro" id="IPR005511">
    <property type="entry name" value="SMP-30"/>
</dbReference>
<keyword evidence="6" id="KW-1185">Reference proteome</keyword>
<comment type="cofactor">
    <cofactor evidence="3">
        <name>Zn(2+)</name>
        <dbReference type="ChEBI" id="CHEBI:29105"/>
    </cofactor>
    <text evidence="3">Binds 1 divalent metal cation per subunit.</text>
</comment>
<dbReference type="SUPFAM" id="SSF63829">
    <property type="entry name" value="Calcium-dependent phosphotriesterase"/>
    <property type="match status" value="1"/>
</dbReference>
<sequence>MSPVSKIVVDQPLLKVGCTLGEAPIYDASTSTLHFVDIEESKVYHLDTTSLDYTVEQFTDPITCLALRKNGSGLACVASKGFALLEGNSTLKYINQPLPKNHMPHIRFNDGACDSKGRFLAGTIHSKNKGIPGQLWRYDPADGSCVVVDEGPFTDSNGLGWSPDEKTLYFTDSLANIIYAYDYDDGDLSNRRVFADARAQGLPDQTFADGLCIDSEGCVWSARWDGSRIIRFTKDGRIDAEILFPTVLRVTACCFGGPNEDQMFVTTAHCGAINGDASRQTNFPDSGHLFVVNLAGKYKGGNWRYPFTG</sequence>
<accession>A0A0C3BG99</accession>
<dbReference type="STRING" id="765440.A0A0C3BG99"/>
<dbReference type="PANTHER" id="PTHR10907:SF47">
    <property type="entry name" value="REGUCALCIN"/>
    <property type="match status" value="1"/>
</dbReference>
<dbReference type="AlphaFoldDB" id="A0A0C3BG99"/>
<dbReference type="InterPro" id="IPR011042">
    <property type="entry name" value="6-blade_b-propeller_TolB-like"/>
</dbReference>
<evidence type="ECO:0000256" key="1">
    <source>
        <dbReference type="ARBA" id="ARBA00008853"/>
    </source>
</evidence>
<evidence type="ECO:0000256" key="3">
    <source>
        <dbReference type="PIRSR" id="PIRSR605511-2"/>
    </source>
</evidence>
<dbReference type="Proteomes" id="UP000054166">
    <property type="component" value="Unassembled WGS sequence"/>
</dbReference>
<dbReference type="PANTHER" id="PTHR10907">
    <property type="entry name" value="REGUCALCIN"/>
    <property type="match status" value="1"/>
</dbReference>
<dbReference type="HOGENOM" id="CLU_036110_3_1_1"/>
<protein>
    <recommendedName>
        <fullName evidence="4">SMP-30/Gluconolactonase/LRE-like region domain-containing protein</fullName>
    </recommendedName>
</protein>
<feature type="binding site" evidence="3">
    <location>
        <position position="209"/>
    </location>
    <ligand>
        <name>a divalent metal cation</name>
        <dbReference type="ChEBI" id="CHEBI:60240"/>
    </ligand>
</feature>
<feature type="binding site" evidence="3">
    <location>
        <position position="22"/>
    </location>
    <ligand>
        <name>a divalent metal cation</name>
        <dbReference type="ChEBI" id="CHEBI:60240"/>
    </ligand>
</feature>
<dbReference type="InParanoid" id="A0A0C3BG99"/>
<proteinExistence type="inferred from homology"/>
<dbReference type="PRINTS" id="PR01790">
    <property type="entry name" value="SMP30FAMILY"/>
</dbReference>
<feature type="binding site" evidence="3">
    <location>
        <position position="107"/>
    </location>
    <ligand>
        <name>substrate</name>
    </ligand>
</feature>
<dbReference type="GO" id="GO:0005509">
    <property type="term" value="F:calcium ion binding"/>
    <property type="evidence" value="ECO:0007669"/>
    <property type="project" value="TreeGrafter"/>
</dbReference>
<dbReference type="InterPro" id="IPR013658">
    <property type="entry name" value="SGL"/>
</dbReference>
<dbReference type="Pfam" id="PF08450">
    <property type="entry name" value="SGL"/>
    <property type="match status" value="1"/>
</dbReference>
<dbReference type="GO" id="GO:0004341">
    <property type="term" value="F:gluconolactonase activity"/>
    <property type="evidence" value="ECO:0007669"/>
    <property type="project" value="TreeGrafter"/>
</dbReference>
<reference evidence="5 6" key="1">
    <citation type="submission" date="2014-04" db="EMBL/GenBank/DDBJ databases">
        <authorList>
            <consortium name="DOE Joint Genome Institute"/>
            <person name="Kuo A."/>
            <person name="Tarkka M."/>
            <person name="Buscot F."/>
            <person name="Kohler A."/>
            <person name="Nagy L.G."/>
            <person name="Floudas D."/>
            <person name="Copeland A."/>
            <person name="Barry K.W."/>
            <person name="Cichocki N."/>
            <person name="Veneault-Fourrey C."/>
            <person name="LaButti K."/>
            <person name="Lindquist E.A."/>
            <person name="Lipzen A."/>
            <person name="Lundell T."/>
            <person name="Morin E."/>
            <person name="Murat C."/>
            <person name="Sun H."/>
            <person name="Tunlid A."/>
            <person name="Henrissat B."/>
            <person name="Grigoriev I.V."/>
            <person name="Hibbett D.S."/>
            <person name="Martin F."/>
            <person name="Nordberg H.P."/>
            <person name="Cantor M.N."/>
            <person name="Hua S.X."/>
        </authorList>
    </citation>
    <scope>NUCLEOTIDE SEQUENCE [LARGE SCALE GENOMIC DNA]</scope>
    <source>
        <strain evidence="5 6">F 1598</strain>
    </source>
</reference>
<keyword evidence="3" id="KW-0862">Zinc</keyword>
<dbReference type="Gene3D" id="2.120.10.30">
    <property type="entry name" value="TolB, C-terminal domain"/>
    <property type="match status" value="1"/>
</dbReference>
<name>A0A0C3BG99_PILCF</name>
<comment type="similarity">
    <text evidence="1">Belongs to the SMP-30/CGR1 family.</text>
</comment>